<evidence type="ECO:0000313" key="4">
    <source>
        <dbReference type="Proteomes" id="UP000019666"/>
    </source>
</evidence>
<feature type="transmembrane region" description="Helical" evidence="1">
    <location>
        <begin position="241"/>
        <end position="260"/>
    </location>
</feature>
<dbReference type="InterPro" id="IPR000620">
    <property type="entry name" value="EamA_dom"/>
</dbReference>
<dbReference type="OrthoDB" id="7165334at2"/>
<dbReference type="PATRIC" id="fig|442562.3.peg.1793"/>
<keyword evidence="1" id="KW-0812">Transmembrane</keyword>
<feature type="transmembrane region" description="Helical" evidence="1">
    <location>
        <begin position="178"/>
        <end position="197"/>
    </location>
</feature>
<evidence type="ECO:0000313" key="3">
    <source>
        <dbReference type="EMBL" id="EYD76851.1"/>
    </source>
</evidence>
<organism evidence="3 4">
    <name type="scientific">Rubellimicrobium mesophilum DSM 19309</name>
    <dbReference type="NCBI Taxonomy" id="442562"/>
    <lineage>
        <taxon>Bacteria</taxon>
        <taxon>Pseudomonadati</taxon>
        <taxon>Pseudomonadota</taxon>
        <taxon>Alphaproteobacteria</taxon>
        <taxon>Rhodobacterales</taxon>
        <taxon>Roseobacteraceae</taxon>
        <taxon>Rubellimicrobium</taxon>
    </lineage>
</organism>
<feature type="transmembrane region" description="Helical" evidence="1">
    <location>
        <begin position="209"/>
        <end position="229"/>
    </location>
</feature>
<gene>
    <name evidence="3" type="ORF">Rumeso_01809</name>
</gene>
<evidence type="ECO:0000256" key="1">
    <source>
        <dbReference type="SAM" id="Phobius"/>
    </source>
</evidence>
<dbReference type="EMBL" id="AOSK01000041">
    <property type="protein sequence ID" value="EYD76851.1"/>
    <property type="molecule type" value="Genomic_DNA"/>
</dbReference>
<dbReference type="SUPFAM" id="SSF103481">
    <property type="entry name" value="Multidrug resistance efflux transporter EmrE"/>
    <property type="match status" value="2"/>
</dbReference>
<feature type="transmembrane region" description="Helical" evidence="1">
    <location>
        <begin position="266"/>
        <end position="281"/>
    </location>
</feature>
<dbReference type="AlphaFoldDB" id="A0A017HR44"/>
<dbReference type="GO" id="GO:0016020">
    <property type="term" value="C:membrane"/>
    <property type="evidence" value="ECO:0007669"/>
    <property type="project" value="InterPro"/>
</dbReference>
<feature type="domain" description="EamA" evidence="2">
    <location>
        <begin position="9"/>
        <end position="139"/>
    </location>
</feature>
<keyword evidence="4" id="KW-1185">Reference proteome</keyword>
<name>A0A017HR44_9RHOB</name>
<evidence type="ECO:0000259" key="2">
    <source>
        <dbReference type="Pfam" id="PF00892"/>
    </source>
</evidence>
<dbReference type="InterPro" id="IPR037185">
    <property type="entry name" value="EmrE-like"/>
</dbReference>
<feature type="transmembrane region" description="Helical" evidence="1">
    <location>
        <begin position="72"/>
        <end position="90"/>
    </location>
</feature>
<comment type="caution">
    <text evidence="3">The sequence shown here is derived from an EMBL/GenBank/DDBJ whole genome shotgun (WGS) entry which is preliminary data.</text>
</comment>
<dbReference type="STRING" id="442562.Rumeso_01809"/>
<accession>A0A017HR44</accession>
<keyword evidence="1" id="KW-1133">Transmembrane helix</keyword>
<feature type="transmembrane region" description="Helical" evidence="1">
    <location>
        <begin position="41"/>
        <end position="60"/>
    </location>
</feature>
<sequence>MTSSPNLHGAALMVAGMTSFTLSDACMKALGTAMPLSQSLLLRGAAVTLILALVLGRALAEPVGRRDWGIMLLRAAAEAGAAWFFFLALARMPLANLSAVMQASPLAITLAAWPVLGQRVGAGRLLAILGGLAGVLLIVRPGAEGWGWPVCQALGSVACVTVRDLASRGLGPKVPTPLVVLVTGAGVALSGALVAPFQGGWVALDGRAALLLAATTVFVMGGYGGITAAMRRGEVSFVAPFRYAGLLVAIVVGVAAFGTFPDSPTLLGAGVVVATGLFTLLREARRPRPEEEAAPGV</sequence>
<dbReference type="PANTHER" id="PTHR22911:SF103">
    <property type="entry name" value="BLR2811 PROTEIN"/>
    <property type="match status" value="1"/>
</dbReference>
<dbReference type="RefSeq" id="WP_037277396.1">
    <property type="nucleotide sequence ID" value="NZ_KK088521.1"/>
</dbReference>
<reference evidence="3 4" key="1">
    <citation type="submission" date="2013-02" db="EMBL/GenBank/DDBJ databases">
        <authorList>
            <person name="Fiebig A."/>
            <person name="Goeker M."/>
            <person name="Klenk H.-P.P."/>
        </authorList>
    </citation>
    <scope>NUCLEOTIDE SEQUENCE [LARGE SCALE GENOMIC DNA]</scope>
    <source>
        <strain evidence="3 4">DSM 19309</strain>
    </source>
</reference>
<proteinExistence type="predicted"/>
<protein>
    <submittedName>
        <fullName evidence="3">Membrane protein, putative</fullName>
    </submittedName>
</protein>
<feature type="transmembrane region" description="Helical" evidence="1">
    <location>
        <begin position="123"/>
        <end position="140"/>
    </location>
</feature>
<dbReference type="Pfam" id="PF00892">
    <property type="entry name" value="EamA"/>
    <property type="match status" value="1"/>
</dbReference>
<dbReference type="Proteomes" id="UP000019666">
    <property type="component" value="Unassembled WGS sequence"/>
</dbReference>
<dbReference type="HOGENOM" id="CLU_032828_2_0_5"/>
<dbReference type="PANTHER" id="PTHR22911">
    <property type="entry name" value="ACYL-MALONYL CONDENSING ENZYME-RELATED"/>
    <property type="match status" value="1"/>
</dbReference>
<feature type="transmembrane region" description="Helical" evidence="1">
    <location>
        <begin position="96"/>
        <end position="116"/>
    </location>
</feature>
<keyword evidence="1" id="KW-0472">Membrane</keyword>